<feature type="domain" description="TNase-like" evidence="4">
    <location>
        <begin position="55"/>
        <end position="184"/>
    </location>
</feature>
<dbReference type="InterPro" id="IPR016071">
    <property type="entry name" value="Staphylococal_nuclease_OB-fold"/>
</dbReference>
<dbReference type="EMBL" id="JAMQGP010000001">
    <property type="protein sequence ID" value="MCM2678320.1"/>
    <property type="molecule type" value="Genomic_DNA"/>
</dbReference>
<dbReference type="SMART" id="SM00318">
    <property type="entry name" value="SNc"/>
    <property type="match status" value="1"/>
</dbReference>
<evidence type="ECO:0000313" key="6">
    <source>
        <dbReference type="Proteomes" id="UP001165393"/>
    </source>
</evidence>
<dbReference type="GO" id="GO:0016787">
    <property type="term" value="F:hydrolase activity"/>
    <property type="evidence" value="ECO:0007669"/>
    <property type="project" value="UniProtKB-KW"/>
</dbReference>
<evidence type="ECO:0000256" key="1">
    <source>
        <dbReference type="ARBA" id="ARBA00022722"/>
    </source>
</evidence>
<dbReference type="SUPFAM" id="SSF50199">
    <property type="entry name" value="Staphylococcal nuclease"/>
    <property type="match status" value="1"/>
</dbReference>
<evidence type="ECO:0000259" key="4">
    <source>
        <dbReference type="PROSITE" id="PS50830"/>
    </source>
</evidence>
<dbReference type="Proteomes" id="UP001165393">
    <property type="component" value="Unassembled WGS sequence"/>
</dbReference>
<protein>
    <submittedName>
        <fullName evidence="5">Thermonuclease family protein</fullName>
    </submittedName>
</protein>
<keyword evidence="6" id="KW-1185">Reference proteome</keyword>
<proteinExistence type="predicted"/>
<dbReference type="PANTHER" id="PTHR12302">
    <property type="entry name" value="EBNA2 BINDING PROTEIN P100"/>
    <property type="match status" value="1"/>
</dbReference>
<evidence type="ECO:0000256" key="3">
    <source>
        <dbReference type="ARBA" id="ARBA00022801"/>
    </source>
</evidence>
<dbReference type="InterPro" id="IPR035437">
    <property type="entry name" value="SNase_OB-fold_sf"/>
</dbReference>
<dbReference type="PANTHER" id="PTHR12302:SF3">
    <property type="entry name" value="SERINE_THREONINE-PROTEIN KINASE 31"/>
    <property type="match status" value="1"/>
</dbReference>
<keyword evidence="3" id="KW-0378">Hydrolase</keyword>
<dbReference type="Gene3D" id="2.40.50.90">
    <property type="match status" value="1"/>
</dbReference>
<organism evidence="5 6">
    <name type="scientific">Echinimonas agarilytica</name>
    <dbReference type="NCBI Taxonomy" id="1215918"/>
    <lineage>
        <taxon>Bacteria</taxon>
        <taxon>Pseudomonadati</taxon>
        <taxon>Pseudomonadota</taxon>
        <taxon>Gammaproteobacteria</taxon>
        <taxon>Alteromonadales</taxon>
        <taxon>Echinimonadaceae</taxon>
        <taxon>Echinimonas</taxon>
    </lineage>
</organism>
<dbReference type="RefSeq" id="WP_251259691.1">
    <property type="nucleotide sequence ID" value="NZ_JAMQGP010000001.1"/>
</dbReference>
<dbReference type="PROSITE" id="PS50830">
    <property type="entry name" value="TNASE_3"/>
    <property type="match status" value="1"/>
</dbReference>
<sequence>MAPFLYPDFVIQSIKVDETRMQTCIRVFCLLCLIGPFANTYAATPHMLACPPITQRTNLTIQQIHDGDTVTLSNGERIRFLGINAPEINHDVPARSQPFALEAREALTRLLDEQSISVGTDGRGVDRFGRTLGHVVNFQGVNVNQQLLLEGMARLMVIDDFDMWRCYAMAEWLAREQRIGIWSHNKAHPVMAQSIRKAHRKWIEVSGKVTHFERSSSNLWWVLDDTVWVGVELAQADSVNLPSDISVIGEQWIVRGTVHKSYGKFRMRLKHPSQVLRVEEWQHWATQVGPVVN</sequence>
<gene>
    <name evidence="5" type="ORF">NAF29_01375</name>
</gene>
<reference evidence="5 6" key="1">
    <citation type="journal article" date="2013" name="Antonie Van Leeuwenhoek">
        <title>Echinimonas agarilytica gen. nov., sp. nov., a new gammaproteobacterium isolated from the sea urchin Strongylocentrotus intermedius.</title>
        <authorList>
            <person name="Nedashkovskaya O.I."/>
            <person name="Stenkova A.M."/>
            <person name="Zhukova N.V."/>
            <person name="Van Trappen S."/>
            <person name="Lee J.S."/>
            <person name="Kim S.B."/>
        </authorList>
    </citation>
    <scope>NUCLEOTIDE SEQUENCE [LARGE SCALE GENOMIC DNA]</scope>
    <source>
        <strain evidence="5 6">KMM 6351</strain>
    </source>
</reference>
<evidence type="ECO:0000313" key="5">
    <source>
        <dbReference type="EMBL" id="MCM2678320.1"/>
    </source>
</evidence>
<dbReference type="GO" id="GO:0004519">
    <property type="term" value="F:endonuclease activity"/>
    <property type="evidence" value="ECO:0007669"/>
    <property type="project" value="UniProtKB-KW"/>
</dbReference>
<accession>A0AA41W419</accession>
<keyword evidence="1" id="KW-0540">Nuclease</keyword>
<name>A0AA41W419_9GAMM</name>
<dbReference type="AlphaFoldDB" id="A0AA41W419"/>
<dbReference type="Pfam" id="PF00565">
    <property type="entry name" value="SNase"/>
    <property type="match status" value="1"/>
</dbReference>
<keyword evidence="2" id="KW-0255">Endonuclease</keyword>
<comment type="caution">
    <text evidence="5">The sequence shown here is derived from an EMBL/GenBank/DDBJ whole genome shotgun (WGS) entry which is preliminary data.</text>
</comment>
<evidence type="ECO:0000256" key="2">
    <source>
        <dbReference type="ARBA" id="ARBA00022759"/>
    </source>
</evidence>